<evidence type="ECO:0000313" key="3">
    <source>
        <dbReference type="EMBL" id="KFE52724.1"/>
    </source>
</evidence>
<dbReference type="Proteomes" id="UP000028643">
    <property type="component" value="Unassembled WGS sequence"/>
</dbReference>
<dbReference type="RefSeq" id="WP_020289703.1">
    <property type="nucleotide sequence ID" value="NZ_JPQT01000096.1"/>
</dbReference>
<name>A0A085VBB1_PSESX</name>
<organism evidence="3 4">
    <name type="scientific">Pseudomonas syringae</name>
    <dbReference type="NCBI Taxonomy" id="317"/>
    <lineage>
        <taxon>Bacteria</taxon>
        <taxon>Pseudomonadati</taxon>
        <taxon>Pseudomonadota</taxon>
        <taxon>Gammaproteobacteria</taxon>
        <taxon>Pseudomonadales</taxon>
        <taxon>Pseudomonadaceae</taxon>
        <taxon>Pseudomonas</taxon>
    </lineage>
</organism>
<dbReference type="PATRIC" id="fig|317.174.peg.1535"/>
<dbReference type="InterPro" id="IPR006059">
    <property type="entry name" value="SBP"/>
</dbReference>
<feature type="chain" id="PRO_5001798681" evidence="2">
    <location>
        <begin position="27"/>
        <end position="350"/>
    </location>
</feature>
<evidence type="ECO:0000313" key="4">
    <source>
        <dbReference type="Proteomes" id="UP000028643"/>
    </source>
</evidence>
<dbReference type="CDD" id="cd13589">
    <property type="entry name" value="PBP2_polyamine_RpCGA009"/>
    <property type="match status" value="1"/>
</dbReference>
<protein>
    <submittedName>
        <fullName evidence="3">ABC transporter substrate-binding protein</fullName>
    </submittedName>
</protein>
<dbReference type="AlphaFoldDB" id="A0A085VBB1"/>
<accession>A0A085VBB1</accession>
<dbReference type="SUPFAM" id="SSF53850">
    <property type="entry name" value="Periplasmic binding protein-like II"/>
    <property type="match status" value="1"/>
</dbReference>
<sequence>MTTSGIRAFKLAGLALLTSSATLAFAEDITFVSQGGAYQEAQSKAILEPAAKKLGLTLKQDSSPKAYPIIKTQVQSGKVTWDVVDLPTGDCIRGEEEGLFEKLDMALIPNAAQLPADVKDDYSVGYISYSTVLAYRTDAFKGKPAPKTWADFWDTKKFPGQRSLRNLPRPTLEIALMADGVAPDKLYPLDVERAFKKLEEIKPHISTWWTSGGQSAQLISDGEVDMIQAWNGRITAVQADGAPVAFDYNQGVLETNSLCVLKGSPHKTAAMKFVNEAIDAKLQAALPMIIDYGPLNPEAFKTGTIPAERAAKLPSAPENMSRQALLSAKWWASQDGVKAEERWLAFVQKK</sequence>
<comment type="caution">
    <text evidence="3">The sequence shown here is derived from an EMBL/GenBank/DDBJ whole genome shotgun (WGS) entry which is preliminary data.</text>
</comment>
<reference evidence="3 4" key="1">
    <citation type="submission" date="2014-07" db="EMBL/GenBank/DDBJ databases">
        <title>Draft Genome Sequences of Environmental Pseudomonas syringae strains.</title>
        <authorList>
            <person name="Baltrus D.A."/>
            <person name="Berge O."/>
            <person name="Morris C."/>
        </authorList>
    </citation>
    <scope>NUCLEOTIDE SEQUENCE [LARGE SCALE GENOMIC DNA]</scope>
    <source>
        <strain evidence="3 4">CEB003</strain>
    </source>
</reference>
<proteinExistence type="predicted"/>
<gene>
    <name evidence="3" type="ORF">IV02_07545</name>
</gene>
<dbReference type="Gene3D" id="3.40.190.10">
    <property type="entry name" value="Periplasmic binding protein-like II"/>
    <property type="match status" value="2"/>
</dbReference>
<dbReference type="Pfam" id="PF13416">
    <property type="entry name" value="SBP_bac_8"/>
    <property type="match status" value="1"/>
</dbReference>
<dbReference type="EMBL" id="JPQT01000096">
    <property type="protein sequence ID" value="KFE52724.1"/>
    <property type="molecule type" value="Genomic_DNA"/>
</dbReference>
<evidence type="ECO:0000256" key="1">
    <source>
        <dbReference type="ARBA" id="ARBA00022729"/>
    </source>
</evidence>
<dbReference type="PANTHER" id="PTHR30222">
    <property type="entry name" value="SPERMIDINE/PUTRESCINE-BINDING PERIPLASMIC PROTEIN"/>
    <property type="match status" value="1"/>
</dbReference>
<keyword evidence="1 2" id="KW-0732">Signal</keyword>
<feature type="signal peptide" evidence="2">
    <location>
        <begin position="1"/>
        <end position="26"/>
    </location>
</feature>
<evidence type="ECO:0000256" key="2">
    <source>
        <dbReference type="SAM" id="SignalP"/>
    </source>
</evidence>
<dbReference type="PANTHER" id="PTHR30222:SF2">
    <property type="entry name" value="ABC TRANSPORTER SUBSTRATE-BINDING PROTEIN"/>
    <property type="match status" value="1"/>
</dbReference>